<dbReference type="Pfam" id="PF01425">
    <property type="entry name" value="Amidase"/>
    <property type="match status" value="1"/>
</dbReference>
<dbReference type="InterPro" id="IPR036928">
    <property type="entry name" value="AS_sf"/>
</dbReference>
<evidence type="ECO:0000313" key="3">
    <source>
        <dbReference type="Proteomes" id="UP001642540"/>
    </source>
</evidence>
<organism evidence="2 3">
    <name type="scientific">Orchesella dallaii</name>
    <dbReference type="NCBI Taxonomy" id="48710"/>
    <lineage>
        <taxon>Eukaryota</taxon>
        <taxon>Metazoa</taxon>
        <taxon>Ecdysozoa</taxon>
        <taxon>Arthropoda</taxon>
        <taxon>Hexapoda</taxon>
        <taxon>Collembola</taxon>
        <taxon>Entomobryomorpha</taxon>
        <taxon>Entomobryoidea</taxon>
        <taxon>Orchesellidae</taxon>
        <taxon>Orchesellinae</taxon>
        <taxon>Orchesella</taxon>
    </lineage>
</organism>
<evidence type="ECO:0000259" key="1">
    <source>
        <dbReference type="Pfam" id="PF01425"/>
    </source>
</evidence>
<reference evidence="2 3" key="1">
    <citation type="submission" date="2024-08" db="EMBL/GenBank/DDBJ databases">
        <authorList>
            <person name="Cucini C."/>
            <person name="Frati F."/>
        </authorList>
    </citation>
    <scope>NUCLEOTIDE SEQUENCE [LARGE SCALE GENOMIC DNA]</scope>
</reference>
<name>A0ABP1Q524_9HEXA</name>
<dbReference type="SUPFAM" id="SSF75304">
    <property type="entry name" value="Amidase signature (AS) enzymes"/>
    <property type="match status" value="1"/>
</dbReference>
<keyword evidence="3" id="KW-1185">Reference proteome</keyword>
<dbReference type="Gene3D" id="3.90.1300.10">
    <property type="entry name" value="Amidase signature (AS) domain"/>
    <property type="match status" value="1"/>
</dbReference>
<protein>
    <recommendedName>
        <fullName evidence="1">Amidase domain-containing protein</fullName>
    </recommendedName>
</protein>
<evidence type="ECO:0000313" key="2">
    <source>
        <dbReference type="EMBL" id="CAL8089573.1"/>
    </source>
</evidence>
<dbReference type="Proteomes" id="UP001642540">
    <property type="component" value="Unassembled WGS sequence"/>
</dbReference>
<gene>
    <name evidence="2" type="ORF">ODALV1_LOCUS7416</name>
</gene>
<comment type="caution">
    <text evidence="2">The sequence shown here is derived from an EMBL/GenBank/DDBJ whole genome shotgun (WGS) entry which is preliminary data.</text>
</comment>
<sequence>MNNKKKLRIGYFTSLPYFPLLGDTEEVTLNAKKALESLGHELVPFEMPDSFKMMDMVFDFGFADKGMHMNENW</sequence>
<dbReference type="EMBL" id="CAXLJM020000023">
    <property type="protein sequence ID" value="CAL8089573.1"/>
    <property type="molecule type" value="Genomic_DNA"/>
</dbReference>
<proteinExistence type="predicted"/>
<feature type="domain" description="Amidase" evidence="1">
    <location>
        <begin position="3"/>
        <end position="68"/>
    </location>
</feature>
<accession>A0ABP1Q524</accession>
<dbReference type="InterPro" id="IPR023631">
    <property type="entry name" value="Amidase_dom"/>
</dbReference>